<dbReference type="Pfam" id="PF00196">
    <property type="entry name" value="GerE"/>
    <property type="match status" value="1"/>
</dbReference>
<dbReference type="Gene3D" id="1.10.10.10">
    <property type="entry name" value="Winged helix-like DNA-binding domain superfamily/Winged helix DNA-binding domain"/>
    <property type="match status" value="1"/>
</dbReference>
<protein>
    <submittedName>
        <fullName evidence="7">Response regulator</fullName>
    </submittedName>
</protein>
<gene>
    <name evidence="7" type="ORF">Q2T77_29465</name>
</gene>
<dbReference type="SMART" id="SM00448">
    <property type="entry name" value="REC"/>
    <property type="match status" value="1"/>
</dbReference>
<evidence type="ECO:0000256" key="3">
    <source>
        <dbReference type="ARBA" id="ARBA00023163"/>
    </source>
</evidence>
<dbReference type="PROSITE" id="PS00622">
    <property type="entry name" value="HTH_LUXR_1"/>
    <property type="match status" value="1"/>
</dbReference>
<evidence type="ECO:0000256" key="2">
    <source>
        <dbReference type="ARBA" id="ARBA00023125"/>
    </source>
</evidence>
<sequence length="219" mass="23619">MTSDRPAVFVVDDDPSVRTSMERLIRSVGWKAETFASAEAFLERLPLDGSFCLLLDVHMPGTTGTELLDMVCAQDWNLPVVFLTGQGDVPTCAASMKKGAVDFLLKPVDDGLLLDALRRGLERHAAQGERAARRSSVQSHLDSLSPRERQVMDGVLCGRLNKQIAGDMDISEKTVKVHRARVMEKMGVRSVAELVSLCGADIVARAATAQQRGGGAEAG</sequence>
<dbReference type="Pfam" id="PF00072">
    <property type="entry name" value="Response_reg"/>
    <property type="match status" value="1"/>
</dbReference>
<evidence type="ECO:0000256" key="1">
    <source>
        <dbReference type="ARBA" id="ARBA00023015"/>
    </source>
</evidence>
<dbReference type="PROSITE" id="PS50110">
    <property type="entry name" value="RESPONSE_REGULATORY"/>
    <property type="match status" value="1"/>
</dbReference>
<evidence type="ECO:0000259" key="5">
    <source>
        <dbReference type="PROSITE" id="PS50043"/>
    </source>
</evidence>
<dbReference type="PRINTS" id="PR00038">
    <property type="entry name" value="HTHLUXR"/>
</dbReference>
<dbReference type="RefSeq" id="WP_301814474.1">
    <property type="nucleotide sequence ID" value="NZ_JAUJZH010000028.1"/>
</dbReference>
<dbReference type="Gene3D" id="3.40.50.2300">
    <property type="match status" value="1"/>
</dbReference>
<keyword evidence="4" id="KW-0597">Phosphoprotein</keyword>
<comment type="caution">
    <text evidence="7">The sequence shown here is derived from an EMBL/GenBank/DDBJ whole genome shotgun (WGS) entry which is preliminary data.</text>
</comment>
<evidence type="ECO:0000256" key="4">
    <source>
        <dbReference type="PROSITE-ProRule" id="PRU00169"/>
    </source>
</evidence>
<dbReference type="SMART" id="SM00421">
    <property type="entry name" value="HTH_LUXR"/>
    <property type="match status" value="1"/>
</dbReference>
<keyword evidence="1" id="KW-0805">Transcription regulation</keyword>
<proteinExistence type="predicted"/>
<dbReference type="CDD" id="cd06170">
    <property type="entry name" value="LuxR_C_like"/>
    <property type="match status" value="1"/>
</dbReference>
<name>A0ABT8SEK0_9BURK</name>
<feature type="domain" description="HTH luxR-type" evidence="5">
    <location>
        <begin position="137"/>
        <end position="202"/>
    </location>
</feature>
<reference evidence="7" key="1">
    <citation type="submission" date="2023-06" db="EMBL/GenBank/DDBJ databases">
        <authorList>
            <person name="Jiang Y."/>
            <person name="Liu Q."/>
        </authorList>
    </citation>
    <scope>NUCLEOTIDE SEQUENCE</scope>
    <source>
        <strain evidence="7">CGMCC 1.12090</strain>
    </source>
</reference>
<dbReference type="PROSITE" id="PS50043">
    <property type="entry name" value="HTH_LUXR_2"/>
    <property type="match status" value="1"/>
</dbReference>
<evidence type="ECO:0000259" key="6">
    <source>
        <dbReference type="PROSITE" id="PS50110"/>
    </source>
</evidence>
<dbReference type="InterPro" id="IPR001789">
    <property type="entry name" value="Sig_transdc_resp-reg_receiver"/>
</dbReference>
<accession>A0ABT8SEK0</accession>
<dbReference type="SUPFAM" id="SSF52172">
    <property type="entry name" value="CheY-like"/>
    <property type="match status" value="1"/>
</dbReference>
<evidence type="ECO:0000313" key="8">
    <source>
        <dbReference type="Proteomes" id="UP001169027"/>
    </source>
</evidence>
<dbReference type="PANTHER" id="PTHR44688:SF16">
    <property type="entry name" value="DNA-BINDING TRANSCRIPTIONAL ACTIVATOR DEVR_DOSR"/>
    <property type="match status" value="1"/>
</dbReference>
<evidence type="ECO:0000313" key="7">
    <source>
        <dbReference type="EMBL" id="MDO1536422.1"/>
    </source>
</evidence>
<dbReference type="EMBL" id="JAUKVY010000028">
    <property type="protein sequence ID" value="MDO1536422.1"/>
    <property type="molecule type" value="Genomic_DNA"/>
</dbReference>
<dbReference type="InterPro" id="IPR011006">
    <property type="entry name" value="CheY-like_superfamily"/>
</dbReference>
<dbReference type="PANTHER" id="PTHR44688">
    <property type="entry name" value="DNA-BINDING TRANSCRIPTIONAL ACTIVATOR DEVR_DOSR"/>
    <property type="match status" value="1"/>
</dbReference>
<dbReference type="InterPro" id="IPR036388">
    <property type="entry name" value="WH-like_DNA-bd_sf"/>
</dbReference>
<keyword evidence="2" id="KW-0238">DNA-binding</keyword>
<organism evidence="7 8">
    <name type="scientific">Variovorax ginsengisoli</name>
    <dbReference type="NCBI Taxonomy" id="363844"/>
    <lineage>
        <taxon>Bacteria</taxon>
        <taxon>Pseudomonadati</taxon>
        <taxon>Pseudomonadota</taxon>
        <taxon>Betaproteobacteria</taxon>
        <taxon>Burkholderiales</taxon>
        <taxon>Comamonadaceae</taxon>
        <taxon>Variovorax</taxon>
    </lineage>
</organism>
<dbReference type="InterPro" id="IPR016032">
    <property type="entry name" value="Sig_transdc_resp-reg_C-effctor"/>
</dbReference>
<keyword evidence="8" id="KW-1185">Reference proteome</keyword>
<dbReference type="SUPFAM" id="SSF46894">
    <property type="entry name" value="C-terminal effector domain of the bipartite response regulators"/>
    <property type="match status" value="1"/>
</dbReference>
<feature type="domain" description="Response regulatory" evidence="6">
    <location>
        <begin position="7"/>
        <end position="121"/>
    </location>
</feature>
<dbReference type="InterPro" id="IPR000792">
    <property type="entry name" value="Tscrpt_reg_LuxR_C"/>
</dbReference>
<keyword evidence="3" id="KW-0804">Transcription</keyword>
<feature type="modified residue" description="4-aspartylphosphate" evidence="4">
    <location>
        <position position="56"/>
    </location>
</feature>
<dbReference type="Proteomes" id="UP001169027">
    <property type="component" value="Unassembled WGS sequence"/>
</dbReference>